<feature type="compositionally biased region" description="Polar residues" evidence="1">
    <location>
        <begin position="373"/>
        <end position="383"/>
    </location>
</feature>
<feature type="compositionally biased region" description="Pro residues" evidence="1">
    <location>
        <begin position="234"/>
        <end position="321"/>
    </location>
</feature>
<dbReference type="SMART" id="SM00246">
    <property type="entry name" value="WH2"/>
    <property type="match status" value="2"/>
</dbReference>
<dbReference type="Pfam" id="PF02205">
    <property type="entry name" value="WH2"/>
    <property type="match status" value="1"/>
</dbReference>
<dbReference type="InterPro" id="IPR003124">
    <property type="entry name" value="WH2_dom"/>
</dbReference>
<evidence type="ECO:0000313" key="4">
    <source>
        <dbReference type="Proteomes" id="UP000053617"/>
    </source>
</evidence>
<protein>
    <recommendedName>
        <fullName evidence="2">WH2 domain-containing protein</fullName>
    </recommendedName>
</protein>
<dbReference type="AlphaFoldDB" id="A0A0D2J6G9"/>
<gene>
    <name evidence="3" type="ORF">Z518_05510</name>
</gene>
<organism evidence="3 4">
    <name type="scientific">Rhinocladiella mackenziei CBS 650.93</name>
    <dbReference type="NCBI Taxonomy" id="1442369"/>
    <lineage>
        <taxon>Eukaryota</taxon>
        <taxon>Fungi</taxon>
        <taxon>Dikarya</taxon>
        <taxon>Ascomycota</taxon>
        <taxon>Pezizomycotina</taxon>
        <taxon>Eurotiomycetes</taxon>
        <taxon>Chaetothyriomycetidae</taxon>
        <taxon>Chaetothyriales</taxon>
        <taxon>Herpotrichiellaceae</taxon>
        <taxon>Rhinocladiella</taxon>
    </lineage>
</organism>
<dbReference type="STRING" id="1442369.A0A0D2J6G9"/>
<dbReference type="HOGENOM" id="CLU_049614_0_0_1"/>
<dbReference type="PROSITE" id="PS51082">
    <property type="entry name" value="WH2"/>
    <property type="match status" value="1"/>
</dbReference>
<feature type="compositionally biased region" description="Basic and acidic residues" evidence="1">
    <location>
        <begin position="397"/>
        <end position="407"/>
    </location>
</feature>
<dbReference type="VEuPathDB" id="FungiDB:Z518_05510"/>
<dbReference type="RefSeq" id="XP_013271776.1">
    <property type="nucleotide sequence ID" value="XM_013416322.1"/>
</dbReference>
<evidence type="ECO:0000313" key="3">
    <source>
        <dbReference type="EMBL" id="KIX04640.1"/>
    </source>
</evidence>
<accession>A0A0D2J6G9</accession>
<reference evidence="3 4" key="1">
    <citation type="submission" date="2015-01" db="EMBL/GenBank/DDBJ databases">
        <title>The Genome Sequence of Rhinocladiella mackenzie CBS 650.93.</title>
        <authorList>
            <consortium name="The Broad Institute Genomics Platform"/>
            <person name="Cuomo C."/>
            <person name="de Hoog S."/>
            <person name="Gorbushina A."/>
            <person name="Stielow B."/>
            <person name="Teixiera M."/>
            <person name="Abouelleil A."/>
            <person name="Chapman S.B."/>
            <person name="Priest M."/>
            <person name="Young S.K."/>
            <person name="Wortman J."/>
            <person name="Nusbaum C."/>
            <person name="Birren B."/>
        </authorList>
    </citation>
    <scope>NUCLEOTIDE SEQUENCE [LARGE SCALE GENOMIC DNA]</scope>
    <source>
        <strain evidence="3 4">CBS 650.93</strain>
    </source>
</reference>
<proteinExistence type="predicted"/>
<dbReference type="GO" id="GO:0003779">
    <property type="term" value="F:actin binding"/>
    <property type="evidence" value="ECO:0007669"/>
    <property type="project" value="InterPro"/>
</dbReference>
<dbReference type="EMBL" id="KN847478">
    <property type="protein sequence ID" value="KIX04640.1"/>
    <property type="molecule type" value="Genomic_DNA"/>
</dbReference>
<feature type="region of interest" description="Disordered" evidence="1">
    <location>
        <begin position="1"/>
        <end position="440"/>
    </location>
</feature>
<feature type="compositionally biased region" description="Low complexity" evidence="1">
    <location>
        <begin position="384"/>
        <end position="395"/>
    </location>
</feature>
<dbReference type="GeneID" id="25293581"/>
<name>A0A0D2J6G9_9EURO</name>
<sequence>MPAPPPPPPPPPPPGMGGPPPPPPLPGNSHPTAPPKSVTKGRDALLSDITKGTKLKKAVTNDRSAPILGKPSGAGAGPIAGAPPVPGGIKAPSGLAPPVPSGNRARSNSDTGGDGTASVGGAPQLGGLFAGGIPKLKKTRGGIDTGAGLDGAHSDSETTQPSAPRPPSIPAPPTPGIRPPPPQSTDSTLAVPSPLAQLKKVPPRPLSKPSSVANLAIGKPPPPPPTSRKVSTTVPPPAPPPPPPSINPAPPAPPLPPPTISLAPPAPPPPPPPTASPAPPAPPPPPPPSSAAPSSAPPPPPGPPSRSTPPPPPGPPPPPSSHPTTNGAGSSLAMKAATAAFGRHSSYEAPPSPSSPMSPPPSRRLSQLPSRSTLDPSAYTLTNGSSLGSPGRSGSFRVEDNRWKFQDESQLPMPRQFTGVPKKYRAGRGSSVPFDLASLE</sequence>
<evidence type="ECO:0000259" key="2">
    <source>
        <dbReference type="PROSITE" id="PS51082"/>
    </source>
</evidence>
<feature type="domain" description="WH2" evidence="2">
    <location>
        <begin position="41"/>
        <end position="58"/>
    </location>
</feature>
<dbReference type="Proteomes" id="UP000053617">
    <property type="component" value="Unassembled WGS sequence"/>
</dbReference>
<feature type="compositionally biased region" description="Pro residues" evidence="1">
    <location>
        <begin position="1"/>
        <end position="26"/>
    </location>
</feature>
<feature type="compositionally biased region" description="Pro residues" evidence="1">
    <location>
        <begin position="163"/>
        <end position="183"/>
    </location>
</feature>
<feature type="compositionally biased region" description="Pro residues" evidence="1">
    <location>
        <begin position="350"/>
        <end position="362"/>
    </location>
</feature>
<dbReference type="OrthoDB" id="2430277at2759"/>
<keyword evidence="4" id="KW-1185">Reference proteome</keyword>
<feature type="compositionally biased region" description="Low complexity" evidence="1">
    <location>
        <begin position="363"/>
        <end position="372"/>
    </location>
</feature>
<evidence type="ECO:0000256" key="1">
    <source>
        <dbReference type="SAM" id="MobiDB-lite"/>
    </source>
</evidence>